<gene>
    <name evidence="4" type="ORF">RJ641_025831</name>
</gene>
<evidence type="ECO:0000256" key="2">
    <source>
        <dbReference type="SAM" id="MobiDB-lite"/>
    </source>
</evidence>
<dbReference type="SMART" id="SM01224">
    <property type="entry name" value="G_gamma"/>
    <property type="match status" value="1"/>
</dbReference>
<dbReference type="InterPro" id="IPR015898">
    <property type="entry name" value="G-protein_gamma-like_dom"/>
</dbReference>
<dbReference type="PANTHER" id="PTHR32378">
    <property type="entry name" value="GUANINE NUCLEOTIDE-BINDING PROTEIN SUBUNIT GAMMA 3"/>
    <property type="match status" value="1"/>
</dbReference>
<sequence>MAVKTSGSSSGPTLPPPCPKSPPGYPDLYGKRRELARVQMLEREISFLEDELKSIDGLQPASRSCKEVADYVVANADPLVPTHRKIRRSFRFWKWLCWYIGAVDHLVSAAHGSPAVLSALIASKCLNVANADLAIAVQYHATAVHVSAANGHRGTAALGPKTSAAASKRFHADAKAIAAEEELVFVAEIAAFFQAIHARIALAADGHAPAPAPAQSVPALVQHVQRYTLVLIVQELVVT</sequence>
<feature type="compositionally biased region" description="Pro residues" evidence="2">
    <location>
        <begin position="13"/>
        <end position="25"/>
    </location>
</feature>
<feature type="non-terminal residue" evidence="4">
    <location>
        <position position="239"/>
    </location>
</feature>
<dbReference type="EMBL" id="JBAMMX010000003">
    <property type="protein sequence ID" value="KAK6944729.1"/>
    <property type="molecule type" value="Genomic_DNA"/>
</dbReference>
<dbReference type="InterPro" id="IPR055305">
    <property type="entry name" value="GG3-like"/>
</dbReference>
<dbReference type="Pfam" id="PF00631">
    <property type="entry name" value="G-gamma"/>
    <property type="match status" value="1"/>
</dbReference>
<feature type="domain" description="G protein gamma" evidence="3">
    <location>
        <begin position="34"/>
        <end position="95"/>
    </location>
</feature>
<keyword evidence="1" id="KW-0175">Coiled coil</keyword>
<comment type="caution">
    <text evidence="4">The sequence shown here is derived from an EMBL/GenBank/DDBJ whole genome shotgun (WGS) entry which is preliminary data.</text>
</comment>
<keyword evidence="5" id="KW-1185">Reference proteome</keyword>
<evidence type="ECO:0000259" key="3">
    <source>
        <dbReference type="SMART" id="SM01224"/>
    </source>
</evidence>
<dbReference type="Proteomes" id="UP001370490">
    <property type="component" value="Unassembled WGS sequence"/>
</dbReference>
<feature type="compositionally biased region" description="Low complexity" evidence="2">
    <location>
        <begin position="1"/>
        <end position="12"/>
    </location>
</feature>
<organism evidence="4 5">
    <name type="scientific">Dillenia turbinata</name>
    <dbReference type="NCBI Taxonomy" id="194707"/>
    <lineage>
        <taxon>Eukaryota</taxon>
        <taxon>Viridiplantae</taxon>
        <taxon>Streptophyta</taxon>
        <taxon>Embryophyta</taxon>
        <taxon>Tracheophyta</taxon>
        <taxon>Spermatophyta</taxon>
        <taxon>Magnoliopsida</taxon>
        <taxon>eudicotyledons</taxon>
        <taxon>Gunneridae</taxon>
        <taxon>Pentapetalae</taxon>
        <taxon>Dilleniales</taxon>
        <taxon>Dilleniaceae</taxon>
        <taxon>Dillenia</taxon>
    </lineage>
</organism>
<name>A0AAN8ZKF4_9MAGN</name>
<proteinExistence type="predicted"/>
<dbReference type="PANTHER" id="PTHR32378:SF10">
    <property type="entry name" value="GUANINE NUCLEOTIDE-BINDING PROTEIN SUBUNIT GAMMA 3"/>
    <property type="match status" value="1"/>
</dbReference>
<evidence type="ECO:0000313" key="4">
    <source>
        <dbReference type="EMBL" id="KAK6944729.1"/>
    </source>
</evidence>
<evidence type="ECO:0000313" key="5">
    <source>
        <dbReference type="Proteomes" id="UP001370490"/>
    </source>
</evidence>
<accession>A0AAN8ZKF4</accession>
<feature type="coiled-coil region" evidence="1">
    <location>
        <begin position="31"/>
        <end position="58"/>
    </location>
</feature>
<reference evidence="4 5" key="1">
    <citation type="submission" date="2023-12" db="EMBL/GenBank/DDBJ databases">
        <title>A high-quality genome assembly for Dillenia turbinata (Dilleniales).</title>
        <authorList>
            <person name="Chanderbali A."/>
        </authorList>
    </citation>
    <scope>NUCLEOTIDE SEQUENCE [LARGE SCALE GENOMIC DNA]</scope>
    <source>
        <strain evidence="4">LSX21</strain>
        <tissue evidence="4">Leaf</tissue>
    </source>
</reference>
<dbReference type="AlphaFoldDB" id="A0AAN8ZKF4"/>
<dbReference type="GO" id="GO:0007186">
    <property type="term" value="P:G protein-coupled receptor signaling pathway"/>
    <property type="evidence" value="ECO:0007669"/>
    <property type="project" value="InterPro"/>
</dbReference>
<protein>
    <submittedName>
        <fullName evidence="4">G-protein gamma-like domain</fullName>
    </submittedName>
</protein>
<evidence type="ECO:0000256" key="1">
    <source>
        <dbReference type="SAM" id="Coils"/>
    </source>
</evidence>
<feature type="region of interest" description="Disordered" evidence="2">
    <location>
        <begin position="1"/>
        <end position="26"/>
    </location>
</feature>